<evidence type="ECO:0000313" key="3">
    <source>
        <dbReference type="Proteomes" id="UP000199377"/>
    </source>
</evidence>
<accession>A0A1I3MD18</accession>
<dbReference type="Proteomes" id="UP000199377">
    <property type="component" value="Unassembled WGS sequence"/>
</dbReference>
<dbReference type="EMBL" id="FOQH01000011">
    <property type="protein sequence ID" value="SFI94873.1"/>
    <property type="molecule type" value="Genomic_DNA"/>
</dbReference>
<evidence type="ECO:0000256" key="1">
    <source>
        <dbReference type="SAM" id="MobiDB-lite"/>
    </source>
</evidence>
<sequence length="62" mass="6777">MSAPPPSRREIALDLFRDHHDLTRLSRAMALSRAERETAARRAGPPAAPADRAEDEGSGDPR</sequence>
<feature type="compositionally biased region" description="Acidic residues" evidence="1">
    <location>
        <begin position="53"/>
        <end position="62"/>
    </location>
</feature>
<protein>
    <submittedName>
        <fullName evidence="2">Uncharacterized protein</fullName>
    </submittedName>
</protein>
<reference evidence="2 3" key="1">
    <citation type="submission" date="2016-10" db="EMBL/GenBank/DDBJ databases">
        <authorList>
            <person name="de Groot N.N."/>
        </authorList>
    </citation>
    <scope>NUCLEOTIDE SEQUENCE [LARGE SCALE GENOMIC DNA]</scope>
    <source>
        <strain evidence="2 3">CGMCC 1.11030</strain>
    </source>
</reference>
<feature type="region of interest" description="Disordered" evidence="1">
    <location>
        <begin position="31"/>
        <end position="62"/>
    </location>
</feature>
<gene>
    <name evidence="2" type="ORF">SAMN05216258_11148</name>
</gene>
<proteinExistence type="predicted"/>
<organism evidence="2 3">
    <name type="scientific">Albimonas pacifica</name>
    <dbReference type="NCBI Taxonomy" id="1114924"/>
    <lineage>
        <taxon>Bacteria</taxon>
        <taxon>Pseudomonadati</taxon>
        <taxon>Pseudomonadota</taxon>
        <taxon>Alphaproteobacteria</taxon>
        <taxon>Rhodobacterales</taxon>
        <taxon>Paracoccaceae</taxon>
        <taxon>Albimonas</taxon>
    </lineage>
</organism>
<keyword evidence="3" id="KW-1185">Reference proteome</keyword>
<dbReference type="STRING" id="1114924.SAMN05216258_11148"/>
<dbReference type="RefSeq" id="WP_092863914.1">
    <property type="nucleotide sequence ID" value="NZ_FOQH01000011.1"/>
</dbReference>
<dbReference type="AlphaFoldDB" id="A0A1I3MD18"/>
<name>A0A1I3MD18_9RHOB</name>
<evidence type="ECO:0000313" key="2">
    <source>
        <dbReference type="EMBL" id="SFI94873.1"/>
    </source>
</evidence>